<sequence length="432" mass="48636">MIAKIGRGSNLYGALAYNQLKVQKEEGQVLFTSRMIETAGGTYSTALLARSFEPYLLANRNTEKPVVHISLNPDPRDNVSDEGLIAIAEHYMVEMGYGQQPFAVFKHTDIERAHIHIVTVCVDEEGKKISDKFEKRRSMAVCRELERNYGLMAAVDKEGKGQEKIFNSVDYLGGDVKSQIASVVRHLPKYYQFQTLGEYNALLSLFNITVEKVESQLEGNIRQGLLYIPLNENGEKAGNPLKASLFGKNAGLPALDAHFARCKEAVKENGKKSKLKETIGIAVQSTDNEEDFKRQLIRHGINPVIRRNGAGRIYGITFIDHNSRTVCNGSRLGTEFSANAFNEHWSNKTVASSTEDAASKSKHVQHNYDDLQDEDPHELFNFLPKIREVLYEENFFSLEGFGGLIPGAHGEDYQEDNFAAEMRKKRKRRKNK</sequence>
<evidence type="ECO:0000313" key="2">
    <source>
        <dbReference type="EMBL" id="SHM05277.1"/>
    </source>
</evidence>
<dbReference type="InterPro" id="IPR005094">
    <property type="entry name" value="Endonuclease_MobA/VirD2"/>
</dbReference>
<dbReference type="AlphaFoldDB" id="A0A1M7FNQ2"/>
<dbReference type="RefSeq" id="WP_072972227.1">
    <property type="nucleotide sequence ID" value="NZ_FRBY01000003.1"/>
</dbReference>
<dbReference type="OrthoDB" id="915634at2"/>
<gene>
    <name evidence="2" type="ORF">SAMN05444366_2187</name>
</gene>
<reference evidence="3" key="1">
    <citation type="submission" date="2016-11" db="EMBL/GenBank/DDBJ databases">
        <authorList>
            <person name="Varghese N."/>
            <person name="Submissions S."/>
        </authorList>
    </citation>
    <scope>NUCLEOTIDE SEQUENCE [LARGE SCALE GENOMIC DNA]</scope>
    <source>
        <strain evidence="3">DSM 1811</strain>
    </source>
</reference>
<dbReference type="STRING" id="29534.SAMN05444366_2187"/>
<name>A0A1M7FNQ2_9FLAO</name>
<dbReference type="EMBL" id="FRBY01000003">
    <property type="protein sequence ID" value="SHM05277.1"/>
    <property type="molecule type" value="Genomic_DNA"/>
</dbReference>
<dbReference type="Proteomes" id="UP000184121">
    <property type="component" value="Unassembled WGS sequence"/>
</dbReference>
<organism evidence="2 3">
    <name type="scientific">Flavobacterium saccharophilum</name>
    <dbReference type="NCBI Taxonomy" id="29534"/>
    <lineage>
        <taxon>Bacteria</taxon>
        <taxon>Pseudomonadati</taxon>
        <taxon>Bacteroidota</taxon>
        <taxon>Flavobacteriia</taxon>
        <taxon>Flavobacteriales</taxon>
        <taxon>Flavobacteriaceae</taxon>
        <taxon>Flavobacterium</taxon>
    </lineage>
</organism>
<proteinExistence type="predicted"/>
<evidence type="ECO:0000259" key="1">
    <source>
        <dbReference type="Pfam" id="PF03432"/>
    </source>
</evidence>
<protein>
    <submittedName>
        <fullName evidence="2">Relaxase/Mobilisation nuclease domain-containing protein</fullName>
    </submittedName>
</protein>
<evidence type="ECO:0000313" key="3">
    <source>
        <dbReference type="Proteomes" id="UP000184121"/>
    </source>
</evidence>
<feature type="domain" description="MobA/VirD2-like nuclease" evidence="1">
    <location>
        <begin position="43"/>
        <end position="151"/>
    </location>
</feature>
<dbReference type="Pfam" id="PF03432">
    <property type="entry name" value="Relaxase"/>
    <property type="match status" value="1"/>
</dbReference>
<dbReference type="NCBIfam" id="NF041325">
    <property type="entry name" value="Bacteroid_MobB"/>
    <property type="match status" value="1"/>
</dbReference>
<accession>A0A1M7FNQ2</accession>
<keyword evidence="3" id="KW-1185">Reference proteome</keyword>